<reference evidence="7" key="1">
    <citation type="journal article" date="2013" name="Science">
        <title>Comparative analysis of bat genomes provides insight into the evolution of flight and immunity.</title>
        <authorList>
            <person name="Zhang G."/>
            <person name="Cowled C."/>
            <person name="Shi Z."/>
            <person name="Huang Z."/>
            <person name="Bishop-Lilly K.A."/>
            <person name="Fang X."/>
            <person name="Wynne J.W."/>
            <person name="Xiong Z."/>
            <person name="Baker M.L."/>
            <person name="Zhao W."/>
            <person name="Tachedjian M."/>
            <person name="Zhu Y."/>
            <person name="Zhou P."/>
            <person name="Jiang X."/>
            <person name="Ng J."/>
            <person name="Yang L."/>
            <person name="Wu L."/>
            <person name="Xiao J."/>
            <person name="Feng Y."/>
            <person name="Chen Y."/>
            <person name="Sun X."/>
            <person name="Zhang Y."/>
            <person name="Marsh G.A."/>
            <person name="Crameri G."/>
            <person name="Broder C.C."/>
            <person name="Frey K.G."/>
            <person name="Wang L.F."/>
            <person name="Wang J."/>
        </authorList>
    </citation>
    <scope>NUCLEOTIDE SEQUENCE [LARGE SCALE GENOMIC DNA]</scope>
</reference>
<evidence type="ECO:0000256" key="4">
    <source>
        <dbReference type="ARBA" id="ARBA00023180"/>
    </source>
</evidence>
<dbReference type="Pfam" id="PF11465">
    <property type="entry name" value="Receptor_2B4"/>
    <property type="match status" value="1"/>
</dbReference>
<dbReference type="Proteomes" id="UP000010556">
    <property type="component" value="Unassembled WGS sequence"/>
</dbReference>
<evidence type="ECO:0000259" key="5">
    <source>
        <dbReference type="PROSITE" id="PS50835"/>
    </source>
</evidence>
<accession>L5LTZ3</accession>
<dbReference type="SUPFAM" id="SSF48726">
    <property type="entry name" value="Immunoglobulin"/>
    <property type="match status" value="2"/>
</dbReference>
<keyword evidence="4" id="KW-0325">Glycoprotein</keyword>
<feature type="domain" description="Ig-like" evidence="5">
    <location>
        <begin position="135"/>
        <end position="202"/>
    </location>
</feature>
<protein>
    <submittedName>
        <fullName evidence="6">Natural killer cell receptor 2B4</fullName>
    </submittedName>
</protein>
<dbReference type="GO" id="GO:0009897">
    <property type="term" value="C:external side of plasma membrane"/>
    <property type="evidence" value="ECO:0007669"/>
    <property type="project" value="TreeGrafter"/>
</dbReference>
<evidence type="ECO:0000256" key="2">
    <source>
        <dbReference type="ARBA" id="ARBA00022729"/>
    </source>
</evidence>
<keyword evidence="6" id="KW-0675">Receptor</keyword>
<dbReference type="Gene3D" id="2.60.40.10">
    <property type="entry name" value="Immunoglobulins"/>
    <property type="match status" value="2"/>
</dbReference>
<name>L5LTZ3_MYODS</name>
<dbReference type="CDD" id="cd00096">
    <property type="entry name" value="Ig"/>
    <property type="match status" value="1"/>
</dbReference>
<keyword evidence="3" id="KW-0472">Membrane</keyword>
<evidence type="ECO:0000256" key="1">
    <source>
        <dbReference type="ARBA" id="ARBA00004370"/>
    </source>
</evidence>
<dbReference type="GO" id="GO:0042288">
    <property type="term" value="F:MHC class I protein binding"/>
    <property type="evidence" value="ECO:0007669"/>
    <property type="project" value="TreeGrafter"/>
</dbReference>
<dbReference type="InterPro" id="IPR007110">
    <property type="entry name" value="Ig-like_dom"/>
</dbReference>
<evidence type="ECO:0000313" key="7">
    <source>
        <dbReference type="Proteomes" id="UP000010556"/>
    </source>
</evidence>
<dbReference type="PANTHER" id="PTHR12080:SF56">
    <property type="entry name" value="NATURAL KILLER CELL RECEPTOR 2B4"/>
    <property type="match status" value="1"/>
</dbReference>
<sequence length="202" mass="22471">MPCNSPAPNDHRVSPFSSLPRWLLWEGRGTILKEHVDQLQVQPPALASEGKGQLRSNPSPCVLFTWKNDSRRHHAHRSASDCNNRPNFSIKVLRLLLKAAQPEDSGTYSLEVTFENSTVRTHLFHVSVMDPVGKPELQLLEQTAALGSGKCRVTLNCSASGGGDVTYTWYRGGKRIPTPRSSFRLEEQVDANSGPNRCLKRN</sequence>
<comment type="subcellular location">
    <subcellularLocation>
        <location evidence="1">Membrane</location>
    </subcellularLocation>
</comment>
<proteinExistence type="predicted"/>
<keyword evidence="2" id="KW-0732">Signal</keyword>
<evidence type="ECO:0000313" key="6">
    <source>
        <dbReference type="EMBL" id="ELK29480.1"/>
    </source>
</evidence>
<dbReference type="AlphaFoldDB" id="L5LTZ3"/>
<dbReference type="InterPro" id="IPR036179">
    <property type="entry name" value="Ig-like_dom_sf"/>
</dbReference>
<dbReference type="EMBL" id="KB107990">
    <property type="protein sequence ID" value="ELK29480.1"/>
    <property type="molecule type" value="Genomic_DNA"/>
</dbReference>
<organism evidence="6 7">
    <name type="scientific">Myotis davidii</name>
    <name type="common">David's myotis</name>
    <dbReference type="NCBI Taxonomy" id="225400"/>
    <lineage>
        <taxon>Eukaryota</taxon>
        <taxon>Metazoa</taxon>
        <taxon>Chordata</taxon>
        <taxon>Craniata</taxon>
        <taxon>Vertebrata</taxon>
        <taxon>Euteleostomi</taxon>
        <taxon>Mammalia</taxon>
        <taxon>Eutheria</taxon>
        <taxon>Laurasiatheria</taxon>
        <taxon>Chiroptera</taxon>
        <taxon>Yangochiroptera</taxon>
        <taxon>Vespertilionidae</taxon>
        <taxon>Myotis</taxon>
    </lineage>
</organism>
<dbReference type="InterPro" id="IPR024303">
    <property type="entry name" value="NK_rcpt_2B4_Ig_dom"/>
</dbReference>
<keyword evidence="7" id="KW-1185">Reference proteome</keyword>
<dbReference type="InterPro" id="IPR013783">
    <property type="entry name" value="Ig-like_fold"/>
</dbReference>
<gene>
    <name evidence="6" type="ORF">MDA_GLEAN10002440</name>
</gene>
<dbReference type="GO" id="GO:0002323">
    <property type="term" value="P:natural killer cell activation involved in immune response"/>
    <property type="evidence" value="ECO:0007669"/>
    <property type="project" value="TreeGrafter"/>
</dbReference>
<dbReference type="PANTHER" id="PTHR12080">
    <property type="entry name" value="SIGNALING LYMPHOCYTIC ACTIVATION MOLECULE"/>
    <property type="match status" value="1"/>
</dbReference>
<dbReference type="PROSITE" id="PS50835">
    <property type="entry name" value="IG_LIKE"/>
    <property type="match status" value="1"/>
</dbReference>
<dbReference type="InterPro" id="IPR015631">
    <property type="entry name" value="CD2/SLAM_rcpt"/>
</dbReference>
<evidence type="ECO:0000256" key="3">
    <source>
        <dbReference type="ARBA" id="ARBA00023136"/>
    </source>
</evidence>